<dbReference type="InterPro" id="IPR003115">
    <property type="entry name" value="ParB_N"/>
</dbReference>
<sequence length="657" mass="75357">MKTNKKVQKNNVQKSEKETAVKVTALAIIPKPMKLLSPQNVPTATEVTETPEAATAVPVTATVPTVTEEAPQQAVFKTPLATATAETDLDITTVHPSADNHRKTFNDASLQELAESIREVGVLQAIAVRPRTEGGYEIIYGERRYRASLLAGAKTIKGTVYNNITDDEAEDMSLSENLQREEVRPTEEARAFKRLLEKGRYDIYSLAGRFGRSEKYIYTRLKLNELYAPIGELLDNDTITISVAEEISTYEPNIQKDVYEKHLKEGNGENWTDYTLNLFKRHFEKCYTTDLEQYKFDKTECKACVHNAANYNLFAEHNGCGHCTNRKCLEAKNAAHVAKETEKLLKSDPKLVVARPYYGSRNDMALQKLDKKGHEIKELDYNVSAREFPKAPEAPKKEQYTQPKEYEQAVQTFERRNEEYAQKVEELNRKKEEGRIKTYVKVGQTEPELCYVEINRKETAPVTIETLQERDKRFSQLAIEKIVADTKKIVRENDYPESPFTQYEDGMIYFAMLTQLQRKHFSLFGIKDQPFALDEKQRMKIVAKLTDAQKTVIKRDFIIHYLCENGYGDNNASKLLRDFANMHFPDQYGLAKATHEEEYQKRHERLEERIKEMKKAEKKTAKEAEKQQAAEKQQTAEKTEKKVTAPKTEKPESGKAA</sequence>
<evidence type="ECO:0000313" key="8">
    <source>
        <dbReference type="Proteomes" id="UP000434604"/>
    </source>
</evidence>
<evidence type="ECO:0000256" key="5">
    <source>
        <dbReference type="SAM" id="MobiDB-lite"/>
    </source>
</evidence>
<proteinExistence type="inferred from homology"/>
<feature type="region of interest" description="Disordered" evidence="5">
    <location>
        <begin position="594"/>
        <end position="657"/>
    </location>
</feature>
<dbReference type="InterPro" id="IPR036086">
    <property type="entry name" value="ParB/Sulfiredoxin_sf"/>
</dbReference>
<evidence type="ECO:0000313" key="7">
    <source>
        <dbReference type="EMBL" id="KAB6147087.1"/>
    </source>
</evidence>
<evidence type="ECO:0000256" key="3">
    <source>
        <dbReference type="ARBA" id="ARBA00023125"/>
    </source>
</evidence>
<dbReference type="PANTHER" id="PTHR33375">
    <property type="entry name" value="CHROMOSOME-PARTITIONING PROTEIN PARB-RELATED"/>
    <property type="match status" value="1"/>
</dbReference>
<evidence type="ECO:0000256" key="1">
    <source>
        <dbReference type="ARBA" id="ARBA00006295"/>
    </source>
</evidence>
<dbReference type="GO" id="GO:0007059">
    <property type="term" value="P:chromosome segregation"/>
    <property type="evidence" value="ECO:0007669"/>
    <property type="project" value="UniProtKB-KW"/>
</dbReference>
<dbReference type="NCBIfam" id="TIGR00180">
    <property type="entry name" value="parB_part"/>
    <property type="match status" value="1"/>
</dbReference>
<dbReference type="InterPro" id="IPR050336">
    <property type="entry name" value="Chromosome_partition/occlusion"/>
</dbReference>
<dbReference type="GO" id="GO:0003677">
    <property type="term" value="F:DNA binding"/>
    <property type="evidence" value="ECO:0007669"/>
    <property type="project" value="UniProtKB-KW"/>
</dbReference>
<dbReference type="GO" id="GO:0005694">
    <property type="term" value="C:chromosome"/>
    <property type="evidence" value="ECO:0007669"/>
    <property type="project" value="TreeGrafter"/>
</dbReference>
<dbReference type="SUPFAM" id="SSF110849">
    <property type="entry name" value="ParB/Sulfiredoxin"/>
    <property type="match status" value="1"/>
</dbReference>
<reference evidence="7 8" key="1">
    <citation type="journal article" date="2019" name="Nat. Med.">
        <title>A library of human gut bacterial isolates paired with longitudinal multiomics data enables mechanistic microbiome research.</title>
        <authorList>
            <person name="Poyet M."/>
            <person name="Groussin M."/>
            <person name="Gibbons S.M."/>
            <person name="Avila-Pacheco J."/>
            <person name="Jiang X."/>
            <person name="Kearney S.M."/>
            <person name="Perrotta A.R."/>
            <person name="Berdy B."/>
            <person name="Zhao S."/>
            <person name="Lieberman T.D."/>
            <person name="Swanson P.K."/>
            <person name="Smith M."/>
            <person name="Roesemann S."/>
            <person name="Alexander J.E."/>
            <person name="Rich S.A."/>
            <person name="Livny J."/>
            <person name="Vlamakis H."/>
            <person name="Clish C."/>
            <person name="Bullock K."/>
            <person name="Deik A."/>
            <person name="Scott J."/>
            <person name="Pierce K.A."/>
            <person name="Xavier R.J."/>
            <person name="Alm E.J."/>
        </authorList>
    </citation>
    <scope>NUCLEOTIDE SEQUENCE [LARGE SCALE GENOMIC DNA]</scope>
    <source>
        <strain evidence="7 8">BIOML-A58</strain>
    </source>
</reference>
<dbReference type="FunFam" id="3.90.1530.30:FF:000001">
    <property type="entry name" value="Chromosome partitioning protein ParB"/>
    <property type="match status" value="1"/>
</dbReference>
<dbReference type="Gene3D" id="3.90.1530.30">
    <property type="match status" value="1"/>
</dbReference>
<dbReference type="EMBL" id="WDED01000018">
    <property type="protein sequence ID" value="KAB6147087.1"/>
    <property type="molecule type" value="Genomic_DNA"/>
</dbReference>
<dbReference type="InterPro" id="IPR004437">
    <property type="entry name" value="ParB/RepB/Spo0J"/>
</dbReference>
<dbReference type="Pfam" id="PF17762">
    <property type="entry name" value="HTH_ParB"/>
    <property type="match status" value="1"/>
</dbReference>
<dbReference type="RefSeq" id="WP_151934857.1">
    <property type="nucleotide sequence ID" value="NZ_WDED01000018.1"/>
</dbReference>
<evidence type="ECO:0000256" key="4">
    <source>
        <dbReference type="SAM" id="Coils"/>
    </source>
</evidence>
<dbReference type="AlphaFoldDB" id="A0A7J5PVP7"/>
<dbReference type="SMART" id="SM00470">
    <property type="entry name" value="ParB"/>
    <property type="match status" value="1"/>
</dbReference>
<keyword evidence="4" id="KW-0175">Coiled coil</keyword>
<comment type="caution">
    <text evidence="7">The sequence shown here is derived from an EMBL/GenBank/DDBJ whole genome shotgun (WGS) entry which is preliminary data.</text>
</comment>
<evidence type="ECO:0000259" key="6">
    <source>
        <dbReference type="SMART" id="SM00470"/>
    </source>
</evidence>
<gene>
    <name evidence="7" type="ORF">GA398_13035</name>
</gene>
<comment type="similarity">
    <text evidence="1">Belongs to the ParB family.</text>
</comment>
<keyword evidence="3" id="KW-0238">DNA-binding</keyword>
<protein>
    <submittedName>
        <fullName evidence="7">ParB/RepB/Spo0J family partition protein</fullName>
    </submittedName>
</protein>
<accession>A0A7J5PVP7</accession>
<feature type="domain" description="ParB-like N-terminal" evidence="6">
    <location>
        <begin position="87"/>
        <end position="178"/>
    </location>
</feature>
<name>A0A7J5PVP7_9BACE</name>
<dbReference type="PANTHER" id="PTHR33375:SF1">
    <property type="entry name" value="CHROMOSOME-PARTITIONING PROTEIN PARB-RELATED"/>
    <property type="match status" value="1"/>
</dbReference>
<evidence type="ECO:0000256" key="2">
    <source>
        <dbReference type="ARBA" id="ARBA00022829"/>
    </source>
</evidence>
<keyword evidence="2" id="KW-0159">Chromosome partition</keyword>
<dbReference type="Gene3D" id="1.10.10.2830">
    <property type="match status" value="1"/>
</dbReference>
<organism evidence="7 8">
    <name type="scientific">Bacteroides xylanisolvens</name>
    <dbReference type="NCBI Taxonomy" id="371601"/>
    <lineage>
        <taxon>Bacteria</taxon>
        <taxon>Pseudomonadati</taxon>
        <taxon>Bacteroidota</taxon>
        <taxon>Bacteroidia</taxon>
        <taxon>Bacteroidales</taxon>
        <taxon>Bacteroidaceae</taxon>
        <taxon>Bacteroides</taxon>
    </lineage>
</organism>
<dbReference type="InterPro" id="IPR041468">
    <property type="entry name" value="HTH_ParB/Spo0J"/>
</dbReference>
<feature type="coiled-coil region" evidence="4">
    <location>
        <begin position="410"/>
        <end position="437"/>
    </location>
</feature>
<dbReference type="Proteomes" id="UP000434604">
    <property type="component" value="Unassembled WGS sequence"/>
</dbReference>
<dbReference type="Pfam" id="PF02195">
    <property type="entry name" value="ParB_N"/>
    <property type="match status" value="1"/>
</dbReference>
<dbReference type="SUPFAM" id="SSF109709">
    <property type="entry name" value="KorB DNA-binding domain-like"/>
    <property type="match status" value="1"/>
</dbReference>